<proteinExistence type="predicted"/>
<dbReference type="GO" id="GO:0005975">
    <property type="term" value="P:carbohydrate metabolic process"/>
    <property type="evidence" value="ECO:0007669"/>
    <property type="project" value="InterPro"/>
</dbReference>
<dbReference type="EMBL" id="CP021422">
    <property type="protein sequence ID" value="ASB41289.1"/>
    <property type="molecule type" value="Genomic_DNA"/>
</dbReference>
<organism evidence="5 7">
    <name type="scientific">Acutalibacter muris</name>
    <dbReference type="NCBI Taxonomy" id="1796620"/>
    <lineage>
        <taxon>Bacteria</taxon>
        <taxon>Bacillati</taxon>
        <taxon>Bacillota</taxon>
        <taxon>Clostridia</taxon>
        <taxon>Eubacteriales</taxon>
        <taxon>Acutalibacteraceae</taxon>
        <taxon>Acutalibacter</taxon>
    </lineage>
</organism>
<evidence type="ECO:0000259" key="3">
    <source>
        <dbReference type="Pfam" id="PF20737"/>
    </source>
</evidence>
<reference evidence="6" key="2">
    <citation type="submission" date="2017-05" db="EMBL/GenBank/DDBJ databases">
        <title>Improved OligoMM genomes.</title>
        <authorList>
            <person name="Garzetti D."/>
        </authorList>
    </citation>
    <scope>NUCLEOTIDE SEQUENCE [LARGE SCALE GENOMIC DNA]</scope>
    <source>
        <strain evidence="6">KB18</strain>
    </source>
</reference>
<dbReference type="InterPro" id="IPR008928">
    <property type="entry name" value="6-hairpin_glycosidase_sf"/>
</dbReference>
<dbReference type="SUPFAM" id="SSF48208">
    <property type="entry name" value="Six-hairpin glycosidases"/>
    <property type="match status" value="1"/>
</dbReference>
<dbReference type="InterPro" id="IPR049049">
    <property type="entry name" value="Beta-AFase-like_GH127_C"/>
</dbReference>
<dbReference type="Proteomes" id="UP000196710">
    <property type="component" value="Chromosome"/>
</dbReference>
<feature type="domain" description="Non-reducing end beta-L-arabinofuranosidase-like GH127 catalytic" evidence="1">
    <location>
        <begin position="16"/>
        <end position="457"/>
    </location>
</feature>
<dbReference type="InterPro" id="IPR012878">
    <property type="entry name" value="Beta-AFase-like_GH127_cat"/>
</dbReference>
<dbReference type="Pfam" id="PF07944">
    <property type="entry name" value="Beta-AFase-like_GH127_cat"/>
    <property type="match status" value="1"/>
</dbReference>
<feature type="domain" description="Non-reducing end beta-L-arabinofuranosidase-like GH127 C-terminal" evidence="3">
    <location>
        <begin position="566"/>
        <end position="678"/>
    </location>
</feature>
<dbReference type="KEGG" id="amur:ADH66_11855"/>
<dbReference type="InterPro" id="IPR049174">
    <property type="entry name" value="Beta-AFase-like"/>
</dbReference>
<evidence type="ECO:0000313" key="6">
    <source>
        <dbReference type="Proteomes" id="UP000196710"/>
    </source>
</evidence>
<dbReference type="InterPro" id="IPR049046">
    <property type="entry name" value="Beta-AFase-like_GH127_middle"/>
</dbReference>
<evidence type="ECO:0000259" key="2">
    <source>
        <dbReference type="Pfam" id="PF20736"/>
    </source>
</evidence>
<sequence length="679" mass="76950">MDKKAFNRPIDICRAKIADPFWGVAQETVRREVIPYLWEALNDRIPNAPPSFCVHNFRAAARMLERSKTQEFVWPSYSFKGFRALPQDPDSPDPDKHYGFAFQDSDFFKWVEAASYALANHPDRELESKLEEAVDIVCAAQHESGYLNTYYIVNGIDGAFTYLKDNHELYCLGHLIESAIALYQSTGKDKLLKTACRYAAFVLQRFGPEEGKCRGYPGHEELELALAKLYEATGKREYLELGRFFIDQRGTPPNFFLLEDRQRAEKNGEHYPPDDVSRYAYYQAHKPVREQTEAVGHAVRAAYLYAGMADISRLTLDENLFAACGRLWDDIVQKKLYITGGIGSTAVGETFSFPYDLPNDTAYSETCAAIALAIFARRMLQICPKSEYADVMELALYNTVLAGMALDGKSFFYVNPLEVVPQACGADARLEHVKPIRQKWFGCACCPPNIARTVSSIAAYAFTENENTLFVHLYIGSQITKRVGNKELQLNLESEFPWRGSATVRIKAASPVRCTLAFRVPGWCKNYTVTLPDGIERFEQNGYVYVVGTWKDGDQIKLDFPMEIHMRTANPHVREDYGLAAITRGPLCYCMEQADNSKNLHCYRLDAERVGDAIEKSVEIGGRHMVLLELPGYKQEITPGGSLYINYTKPQEKPVGLKLIPYFAWANRGEGEMRVWLRV</sequence>
<dbReference type="PANTHER" id="PTHR43465">
    <property type="entry name" value="DUF1680 DOMAIN PROTEIN (AFU_ORTHOLOGUE AFUA_1G08910)"/>
    <property type="match status" value="1"/>
</dbReference>
<gene>
    <name evidence="4" type="ORF">ADH66_11855</name>
    <name evidence="5" type="ORF">I5Q82_02165</name>
</gene>
<dbReference type="Pfam" id="PF20736">
    <property type="entry name" value="Glyco_hydro127M"/>
    <property type="match status" value="1"/>
</dbReference>
<evidence type="ECO:0000259" key="1">
    <source>
        <dbReference type="Pfam" id="PF07944"/>
    </source>
</evidence>
<reference evidence="5 7" key="3">
    <citation type="submission" date="2020-11" db="EMBL/GenBank/DDBJ databases">
        <title>Closed and high quality bacterial genomes of the OMM12 community.</title>
        <authorList>
            <person name="Marbouty M."/>
            <person name="Lamy-Besnier Q."/>
            <person name="Debarbieux L."/>
            <person name="Koszul R."/>
        </authorList>
    </citation>
    <scope>NUCLEOTIDE SEQUENCE [LARGE SCALE GENOMIC DNA]</scope>
    <source>
        <strain evidence="5 7">KB18</strain>
    </source>
</reference>
<evidence type="ECO:0000313" key="4">
    <source>
        <dbReference type="EMBL" id="ASB41289.1"/>
    </source>
</evidence>
<evidence type="ECO:0000313" key="5">
    <source>
        <dbReference type="EMBL" id="QQR30557.1"/>
    </source>
</evidence>
<dbReference type="Proteomes" id="UP000596035">
    <property type="component" value="Chromosome"/>
</dbReference>
<dbReference type="PANTHER" id="PTHR43465:SF2">
    <property type="entry name" value="DUF1680 DOMAIN PROTEIN (AFU_ORTHOLOGUE AFUA_1G08910)"/>
    <property type="match status" value="1"/>
</dbReference>
<keyword evidence="6" id="KW-1185">Reference proteome</keyword>
<feature type="domain" description="Non-reducing end beta-L-arabinofuranosidase-like GH127 middle" evidence="2">
    <location>
        <begin position="468"/>
        <end position="562"/>
    </location>
</feature>
<name>A0A1Z2XSC6_9FIRM</name>
<dbReference type="AlphaFoldDB" id="A0A1Z2XSC6"/>
<evidence type="ECO:0000313" key="7">
    <source>
        <dbReference type="Proteomes" id="UP000596035"/>
    </source>
</evidence>
<dbReference type="Pfam" id="PF20737">
    <property type="entry name" value="Glyco_hydro127C"/>
    <property type="match status" value="1"/>
</dbReference>
<keyword evidence="5" id="KW-0378">Hydrolase</keyword>
<dbReference type="RefSeq" id="WP_066540489.1">
    <property type="nucleotide sequence ID" value="NZ_CP021422.1"/>
</dbReference>
<protein>
    <submittedName>
        <fullName evidence="5">Glycoside hydrolase family 127 protein</fullName>
    </submittedName>
</protein>
<reference evidence="4" key="1">
    <citation type="journal article" date="2017" name="Genome Announc.">
        <title>High-Quality Whole-Genome Sequences of the Oligo-Mouse-Microbiota Bacterial Community.</title>
        <authorList>
            <person name="Garzetti D."/>
            <person name="Brugiroux S."/>
            <person name="Bunk B."/>
            <person name="Pukall R."/>
            <person name="McCoy K.D."/>
            <person name="Macpherson A.J."/>
            <person name="Stecher B."/>
        </authorList>
    </citation>
    <scope>NUCLEOTIDE SEQUENCE</scope>
    <source>
        <strain evidence="4">KB18</strain>
    </source>
</reference>
<dbReference type="GO" id="GO:0016787">
    <property type="term" value="F:hydrolase activity"/>
    <property type="evidence" value="ECO:0007669"/>
    <property type="project" value="UniProtKB-KW"/>
</dbReference>
<dbReference type="EMBL" id="CP065321">
    <property type="protein sequence ID" value="QQR30557.1"/>
    <property type="molecule type" value="Genomic_DNA"/>
</dbReference>
<accession>A0A1Z2XSC6</accession>